<dbReference type="PANTHER" id="PTHR30146">
    <property type="entry name" value="LACI-RELATED TRANSCRIPTIONAL REPRESSOR"/>
    <property type="match status" value="1"/>
</dbReference>
<dbReference type="PROSITE" id="PS50932">
    <property type="entry name" value="HTH_LACI_2"/>
    <property type="match status" value="1"/>
</dbReference>
<proteinExistence type="predicted"/>
<dbReference type="SUPFAM" id="SSF47413">
    <property type="entry name" value="lambda repressor-like DNA-binding domains"/>
    <property type="match status" value="1"/>
</dbReference>
<dbReference type="EMBL" id="JACYFG010000038">
    <property type="protein sequence ID" value="MBD5780925.1"/>
    <property type="molecule type" value="Genomic_DNA"/>
</dbReference>
<dbReference type="GO" id="GO:0003700">
    <property type="term" value="F:DNA-binding transcription factor activity"/>
    <property type="evidence" value="ECO:0007669"/>
    <property type="project" value="TreeGrafter"/>
</dbReference>
<dbReference type="SUPFAM" id="SSF53822">
    <property type="entry name" value="Periplasmic binding protein-like I"/>
    <property type="match status" value="1"/>
</dbReference>
<dbReference type="Pfam" id="PF00356">
    <property type="entry name" value="LacI"/>
    <property type="match status" value="1"/>
</dbReference>
<evidence type="ECO:0000256" key="3">
    <source>
        <dbReference type="ARBA" id="ARBA00023163"/>
    </source>
</evidence>
<dbReference type="PANTHER" id="PTHR30146:SF109">
    <property type="entry name" value="HTH-TYPE TRANSCRIPTIONAL REGULATOR GALS"/>
    <property type="match status" value="1"/>
</dbReference>
<comment type="caution">
    <text evidence="5">The sequence shown here is derived from an EMBL/GenBank/DDBJ whole genome shotgun (WGS) entry which is preliminary data.</text>
</comment>
<dbReference type="Gene3D" id="1.10.260.40">
    <property type="entry name" value="lambda repressor-like DNA-binding domains"/>
    <property type="match status" value="1"/>
</dbReference>
<sequence length="344" mass="39307">MEHKVTLNDIAEQAGVHRSTVSLALRNHPRISKPVRDRIQKLASDLDYRVNPLVAALMQERRTGRPAFDSTIAFVTNYPERFGWRPTHHSRPDFYPGAVERAKQLGYNLEHFWLAEPGMTAQRFCDILATRSIHGLIIGRLPPGQCELQLPLGNFSCVALGMTLRNPVLHHVTENHFQTVWRSMRQCVERGYKRIGFVFSGDNDSPRVGDRWISAFLGYQASLPEADRVPFCHQIPPTEREFAEWFETNRPDAILATHSEVVLDWLSHLKVKVPDEVGIVALEAELKTKCAGIYYEPKKIGELAVEMLVGLMHRNERGVPSDQHEILLSGEWHEGWSLPDRKKR</sequence>
<reference evidence="5" key="1">
    <citation type="submission" date="2020-09" db="EMBL/GenBank/DDBJ databases">
        <title>Pelagicoccus enzymogenes sp. nov. with an EPS production, isolated from marine sediment.</title>
        <authorList>
            <person name="Feng X."/>
        </authorList>
    </citation>
    <scope>NUCLEOTIDE SEQUENCE</scope>
    <source>
        <strain evidence="5">NFK12</strain>
    </source>
</reference>
<keyword evidence="2 5" id="KW-0238">DNA-binding</keyword>
<protein>
    <submittedName>
        <fullName evidence="5">LacI family DNA-binding transcriptional regulator</fullName>
    </submittedName>
</protein>
<organism evidence="5 6">
    <name type="scientific">Pelagicoccus enzymogenes</name>
    <dbReference type="NCBI Taxonomy" id="2773457"/>
    <lineage>
        <taxon>Bacteria</taxon>
        <taxon>Pseudomonadati</taxon>
        <taxon>Verrucomicrobiota</taxon>
        <taxon>Opitutia</taxon>
        <taxon>Puniceicoccales</taxon>
        <taxon>Pelagicoccaceae</taxon>
        <taxon>Pelagicoccus</taxon>
    </lineage>
</organism>
<gene>
    <name evidence="5" type="ORF">IEN85_15605</name>
</gene>
<evidence type="ECO:0000256" key="2">
    <source>
        <dbReference type="ARBA" id="ARBA00023125"/>
    </source>
</evidence>
<dbReference type="InterPro" id="IPR046335">
    <property type="entry name" value="LacI/GalR-like_sensor"/>
</dbReference>
<evidence type="ECO:0000259" key="4">
    <source>
        <dbReference type="PROSITE" id="PS50932"/>
    </source>
</evidence>
<dbReference type="Pfam" id="PF13377">
    <property type="entry name" value="Peripla_BP_3"/>
    <property type="match status" value="1"/>
</dbReference>
<dbReference type="Gene3D" id="3.40.50.2300">
    <property type="match status" value="2"/>
</dbReference>
<dbReference type="CDD" id="cd01392">
    <property type="entry name" value="HTH_LacI"/>
    <property type="match status" value="1"/>
</dbReference>
<dbReference type="Proteomes" id="UP000622317">
    <property type="component" value="Unassembled WGS sequence"/>
</dbReference>
<name>A0A927FAP9_9BACT</name>
<dbReference type="InterPro" id="IPR010982">
    <property type="entry name" value="Lambda_DNA-bd_dom_sf"/>
</dbReference>
<dbReference type="RefSeq" id="WP_191618031.1">
    <property type="nucleotide sequence ID" value="NZ_JACYFG010000038.1"/>
</dbReference>
<dbReference type="AlphaFoldDB" id="A0A927FAP9"/>
<dbReference type="SMART" id="SM00354">
    <property type="entry name" value="HTH_LACI"/>
    <property type="match status" value="1"/>
</dbReference>
<dbReference type="InterPro" id="IPR000843">
    <property type="entry name" value="HTH_LacI"/>
</dbReference>
<dbReference type="GO" id="GO:0000976">
    <property type="term" value="F:transcription cis-regulatory region binding"/>
    <property type="evidence" value="ECO:0007669"/>
    <property type="project" value="TreeGrafter"/>
</dbReference>
<accession>A0A927FAP9</accession>
<feature type="domain" description="HTH lacI-type" evidence="4">
    <location>
        <begin position="5"/>
        <end position="59"/>
    </location>
</feature>
<evidence type="ECO:0000313" key="6">
    <source>
        <dbReference type="Proteomes" id="UP000622317"/>
    </source>
</evidence>
<keyword evidence="6" id="KW-1185">Reference proteome</keyword>
<keyword evidence="1" id="KW-0805">Transcription regulation</keyword>
<evidence type="ECO:0000256" key="1">
    <source>
        <dbReference type="ARBA" id="ARBA00023015"/>
    </source>
</evidence>
<keyword evidence="3" id="KW-0804">Transcription</keyword>
<evidence type="ECO:0000313" key="5">
    <source>
        <dbReference type="EMBL" id="MBD5780925.1"/>
    </source>
</evidence>
<dbReference type="InterPro" id="IPR028082">
    <property type="entry name" value="Peripla_BP_I"/>
</dbReference>